<sequence length="62" mass="6859">MKERRVTATQLEAAARIAKSHGVSITLKTDGTAVVSPLSADQLADQEVEREFADYQRKHGYL</sequence>
<dbReference type="Proteomes" id="UP001205906">
    <property type="component" value="Unassembled WGS sequence"/>
</dbReference>
<protein>
    <submittedName>
        <fullName evidence="1">Uncharacterized protein</fullName>
    </submittedName>
</protein>
<dbReference type="EMBL" id="JAMXQS010000006">
    <property type="protein sequence ID" value="MCO6050616.1"/>
    <property type="molecule type" value="Genomic_DNA"/>
</dbReference>
<comment type="caution">
    <text evidence="1">The sequence shown here is derived from an EMBL/GenBank/DDBJ whole genome shotgun (WGS) entry which is preliminary data.</text>
</comment>
<name>A0ABT1C9G7_9HYPH</name>
<accession>A0ABT1C9G7</accession>
<reference evidence="1 2" key="1">
    <citation type="submission" date="2022-06" db="EMBL/GenBank/DDBJ databases">
        <title>Mesorhizobium sp. strain RP14 Genome sequencing and assembly.</title>
        <authorList>
            <person name="Kim I."/>
        </authorList>
    </citation>
    <scope>NUCLEOTIDE SEQUENCE [LARGE SCALE GENOMIC DNA]</scope>
    <source>
        <strain evidence="2">RP14(2022)</strain>
    </source>
</reference>
<proteinExistence type="predicted"/>
<evidence type="ECO:0000313" key="2">
    <source>
        <dbReference type="Proteomes" id="UP001205906"/>
    </source>
</evidence>
<keyword evidence="2" id="KW-1185">Reference proteome</keyword>
<gene>
    <name evidence="1" type="ORF">NGM99_12565</name>
</gene>
<organism evidence="1 2">
    <name type="scientific">Mesorhizobium liriopis</name>
    <dbReference type="NCBI Taxonomy" id="2953882"/>
    <lineage>
        <taxon>Bacteria</taxon>
        <taxon>Pseudomonadati</taxon>
        <taxon>Pseudomonadota</taxon>
        <taxon>Alphaproteobacteria</taxon>
        <taxon>Hyphomicrobiales</taxon>
        <taxon>Phyllobacteriaceae</taxon>
        <taxon>Mesorhizobium</taxon>
    </lineage>
</organism>
<dbReference type="RefSeq" id="WP_252819416.1">
    <property type="nucleotide sequence ID" value="NZ_JAMXQS010000006.1"/>
</dbReference>
<evidence type="ECO:0000313" key="1">
    <source>
        <dbReference type="EMBL" id="MCO6050616.1"/>
    </source>
</evidence>